<protein>
    <submittedName>
        <fullName evidence="2">Glycosyltransferase family 4 protein</fullName>
    </submittedName>
</protein>
<evidence type="ECO:0000313" key="2">
    <source>
        <dbReference type="EMBL" id="WAH37837.1"/>
    </source>
</evidence>
<dbReference type="CDD" id="cd03794">
    <property type="entry name" value="GT4_WbuB-like"/>
    <property type="match status" value="1"/>
</dbReference>
<keyword evidence="3" id="KW-1185">Reference proteome</keyword>
<reference evidence="2" key="1">
    <citation type="submission" date="2022-08" db="EMBL/GenBank/DDBJ databases">
        <title>Alicyclobacillus dauci DSM2870, complete genome.</title>
        <authorList>
            <person name="Wang Q."/>
            <person name="Cai R."/>
            <person name="Wang Z."/>
        </authorList>
    </citation>
    <scope>NUCLEOTIDE SEQUENCE</scope>
    <source>
        <strain evidence="2">DSM 28700</strain>
    </source>
</reference>
<dbReference type="PANTHER" id="PTHR12526:SF638">
    <property type="entry name" value="SPORE COAT PROTEIN SA"/>
    <property type="match status" value="1"/>
</dbReference>
<dbReference type="Gene3D" id="3.40.50.2000">
    <property type="entry name" value="Glycogen Phosphorylase B"/>
    <property type="match status" value="2"/>
</dbReference>
<evidence type="ECO:0000313" key="3">
    <source>
        <dbReference type="Proteomes" id="UP001164803"/>
    </source>
</evidence>
<organism evidence="2 3">
    <name type="scientific">Alicyclobacillus dauci</name>
    <dbReference type="NCBI Taxonomy" id="1475485"/>
    <lineage>
        <taxon>Bacteria</taxon>
        <taxon>Bacillati</taxon>
        <taxon>Bacillota</taxon>
        <taxon>Bacilli</taxon>
        <taxon>Bacillales</taxon>
        <taxon>Alicyclobacillaceae</taxon>
        <taxon>Alicyclobacillus</taxon>
    </lineage>
</organism>
<proteinExistence type="predicted"/>
<accession>A0ABY6Z5C9</accession>
<dbReference type="EMBL" id="CP104064">
    <property type="protein sequence ID" value="WAH37837.1"/>
    <property type="molecule type" value="Genomic_DNA"/>
</dbReference>
<dbReference type="PANTHER" id="PTHR12526">
    <property type="entry name" value="GLYCOSYLTRANSFERASE"/>
    <property type="match status" value="1"/>
</dbReference>
<dbReference type="RefSeq" id="WP_268045364.1">
    <property type="nucleotide sequence ID" value="NZ_CP104064.1"/>
</dbReference>
<dbReference type="Proteomes" id="UP001164803">
    <property type="component" value="Chromosome"/>
</dbReference>
<sequence length="466" mass="52561">MEKGKRVLIVAYLFPPIGGIGVQRALKFAKYLCDHGYTPTVLTTHDAVSATMDEHLLDEVPDEIETIRVKDPMVGLIKRAFAATTSSAAASDSTLTTDDGEEGLRQRVKRMLKSLKDILLTPDEQILWALKAAFAASRIVREKRIDCVVTTSSPVSAHIVGWLLRRWTHVEWVADFRDPWTDNMHFHATGWRARFERWLEHRVLVNCSAITTVTDAFAELFARKHATVSEKTTVIRNGVDPADFHTLDPAPQAGRFTILYAGILYPKRSPESFLKALSQALRSGRIHPDHIRVEFAGVFDYPGSNANADLVERLHLQKVVKVLGYLRHEEVTKRMAAAHSLLLIGDADPSAHMYIPGKLYEYLYTRRPIFGIMQQGEASSLIEHYQAGVVVGPTDIARIEDEIVTMVNHFRKNGPISDHRPVPRELTRPYQAEQLARILDEVTGKPTVPKRRHTVAIEPLKQRRLL</sequence>
<dbReference type="Pfam" id="PF13579">
    <property type="entry name" value="Glyco_trans_4_4"/>
    <property type="match status" value="1"/>
</dbReference>
<evidence type="ECO:0000259" key="1">
    <source>
        <dbReference type="Pfam" id="PF13579"/>
    </source>
</evidence>
<name>A0ABY6Z5C9_9BACL</name>
<dbReference type="InterPro" id="IPR028098">
    <property type="entry name" value="Glyco_trans_4-like_N"/>
</dbReference>
<dbReference type="SUPFAM" id="SSF53756">
    <property type="entry name" value="UDP-Glycosyltransferase/glycogen phosphorylase"/>
    <property type="match status" value="1"/>
</dbReference>
<gene>
    <name evidence="2" type="ORF">NZD86_04845</name>
</gene>
<feature type="domain" description="Glycosyltransferase subfamily 4-like N-terminal" evidence="1">
    <location>
        <begin position="101"/>
        <end position="238"/>
    </location>
</feature>